<proteinExistence type="predicted"/>
<evidence type="ECO:0000259" key="3">
    <source>
        <dbReference type="PROSITE" id="PS50110"/>
    </source>
</evidence>
<dbReference type="Gene3D" id="3.40.50.2300">
    <property type="match status" value="1"/>
</dbReference>
<dbReference type="GO" id="GO:0000160">
    <property type="term" value="P:phosphorelay signal transduction system"/>
    <property type="evidence" value="ECO:0007669"/>
    <property type="project" value="InterPro"/>
</dbReference>
<accession>A0A291B842</accession>
<organism evidence="4 5">
    <name type="scientific">Candidatus Enterovibrio altilux</name>
    <dbReference type="NCBI Taxonomy" id="1927128"/>
    <lineage>
        <taxon>Bacteria</taxon>
        <taxon>Pseudomonadati</taxon>
        <taxon>Pseudomonadota</taxon>
        <taxon>Gammaproteobacteria</taxon>
        <taxon>Vibrionales</taxon>
        <taxon>Vibrionaceae</taxon>
        <taxon>Enterovibrio</taxon>
    </lineage>
</organism>
<feature type="domain" description="Response regulatory" evidence="3">
    <location>
        <begin position="1"/>
        <end position="65"/>
    </location>
</feature>
<gene>
    <name evidence="4" type="ORF">BTN50_0649</name>
</gene>
<dbReference type="InterPro" id="IPR050595">
    <property type="entry name" value="Bact_response_regulator"/>
</dbReference>
<dbReference type="Pfam" id="PF00072">
    <property type="entry name" value="Response_reg"/>
    <property type="match status" value="1"/>
</dbReference>
<evidence type="ECO:0000313" key="4">
    <source>
        <dbReference type="EMBL" id="ATF09171.1"/>
    </source>
</evidence>
<dbReference type="PROSITE" id="PS50110">
    <property type="entry name" value="RESPONSE_REGULATORY"/>
    <property type="match status" value="1"/>
</dbReference>
<name>A0A291B842_9GAMM</name>
<dbReference type="InterPro" id="IPR011006">
    <property type="entry name" value="CheY-like_superfamily"/>
</dbReference>
<keyword evidence="5" id="KW-1185">Reference proteome</keyword>
<reference evidence="5" key="1">
    <citation type="submission" date="2017-04" db="EMBL/GenBank/DDBJ databases">
        <title>Genome evolution of the luminous symbionts of deep sea anglerfish.</title>
        <authorList>
            <person name="Hendry T.A."/>
        </authorList>
    </citation>
    <scope>NUCLEOTIDE SEQUENCE [LARGE SCALE GENOMIC DNA]</scope>
</reference>
<dbReference type="SUPFAM" id="SSF52172">
    <property type="entry name" value="CheY-like"/>
    <property type="match status" value="1"/>
</dbReference>
<dbReference type="Proteomes" id="UP000218160">
    <property type="component" value="Chromosome 1"/>
</dbReference>
<protein>
    <submittedName>
        <fullName evidence="4">Chemotaxis regulator-transmits chemoreceptor signals to flagelllar motor components CheY</fullName>
    </submittedName>
</protein>
<dbReference type="EMBL" id="CP020660">
    <property type="protein sequence ID" value="ATF09171.1"/>
    <property type="molecule type" value="Genomic_DNA"/>
</dbReference>
<evidence type="ECO:0000313" key="5">
    <source>
        <dbReference type="Proteomes" id="UP000218160"/>
    </source>
</evidence>
<dbReference type="InterPro" id="IPR001789">
    <property type="entry name" value="Sig_transdc_resp-reg_receiver"/>
</dbReference>
<keyword evidence="1 2" id="KW-0597">Phosphoprotein</keyword>
<dbReference type="AlphaFoldDB" id="A0A291B842"/>
<evidence type="ECO:0000256" key="2">
    <source>
        <dbReference type="PROSITE-ProRule" id="PRU00169"/>
    </source>
</evidence>
<sequence length="65" mass="7307">MIISDINIPHIDGLELIQQVRAIPQYKFTPILILTTETSAEKKSIDKSSDVTGWIVKPFNPNTLL</sequence>
<dbReference type="KEGG" id="elux:BTN50_0649"/>
<evidence type="ECO:0000256" key="1">
    <source>
        <dbReference type="ARBA" id="ARBA00022553"/>
    </source>
</evidence>
<dbReference type="PANTHER" id="PTHR44591">
    <property type="entry name" value="STRESS RESPONSE REGULATOR PROTEIN 1"/>
    <property type="match status" value="1"/>
</dbReference>
<feature type="modified residue" description="4-aspartylphosphate" evidence="2">
    <location>
        <position position="5"/>
    </location>
</feature>
<keyword evidence="4" id="KW-0675">Receptor</keyword>
<dbReference type="PANTHER" id="PTHR44591:SF25">
    <property type="entry name" value="CHEMOTAXIS TWO-COMPONENT RESPONSE REGULATOR"/>
    <property type="match status" value="1"/>
</dbReference>